<keyword evidence="2" id="KW-1185">Reference proteome</keyword>
<evidence type="ECO:0000313" key="2">
    <source>
        <dbReference type="Proteomes" id="UP000244090"/>
    </source>
</evidence>
<name>A0A2T6C3N0_9FLAO</name>
<organism evidence="1 2">
    <name type="scientific">Kordia periserrulae</name>
    <dbReference type="NCBI Taxonomy" id="701523"/>
    <lineage>
        <taxon>Bacteria</taxon>
        <taxon>Pseudomonadati</taxon>
        <taxon>Bacteroidota</taxon>
        <taxon>Flavobacteriia</taxon>
        <taxon>Flavobacteriales</taxon>
        <taxon>Flavobacteriaceae</taxon>
        <taxon>Kordia</taxon>
    </lineage>
</organism>
<reference evidence="1 2" key="1">
    <citation type="submission" date="2018-04" db="EMBL/GenBank/DDBJ databases">
        <title>Genomic Encyclopedia of Archaeal and Bacterial Type Strains, Phase II (KMG-II): from individual species to whole genera.</title>
        <authorList>
            <person name="Goeker M."/>
        </authorList>
    </citation>
    <scope>NUCLEOTIDE SEQUENCE [LARGE SCALE GENOMIC DNA]</scope>
    <source>
        <strain evidence="1 2">DSM 25731</strain>
    </source>
</reference>
<dbReference type="EMBL" id="QBKT01000002">
    <property type="protein sequence ID" value="PTX62931.1"/>
    <property type="molecule type" value="Genomic_DNA"/>
</dbReference>
<proteinExistence type="predicted"/>
<evidence type="ECO:0000313" key="1">
    <source>
        <dbReference type="EMBL" id="PTX62931.1"/>
    </source>
</evidence>
<evidence type="ECO:0008006" key="3">
    <source>
        <dbReference type="Google" id="ProtNLM"/>
    </source>
</evidence>
<dbReference type="Proteomes" id="UP000244090">
    <property type="component" value="Unassembled WGS sequence"/>
</dbReference>
<dbReference type="RefSeq" id="WP_108113905.1">
    <property type="nucleotide sequence ID" value="NZ_QBKT01000002.1"/>
</dbReference>
<sequence>MKYTRLTKEQLEELHQEFINFLATQSITADEWQTIKTEKPEVAEQEIDVFSDLVWEGVLTQATYLENISPQHLYLFHLREDEMKLIAVKILNPAIDITTKEGFQWLRENYTSEEVEILTANKAYSEDRNADKFALIQQGSNITKGQLYQWFEAMMA</sequence>
<gene>
    <name evidence="1" type="ORF">C8N46_102332</name>
</gene>
<dbReference type="Pfam" id="PF20105">
    <property type="entry name" value="DUF6495"/>
    <property type="match status" value="1"/>
</dbReference>
<dbReference type="OrthoDB" id="956723at2"/>
<comment type="caution">
    <text evidence="1">The sequence shown here is derived from an EMBL/GenBank/DDBJ whole genome shotgun (WGS) entry which is preliminary data.</text>
</comment>
<accession>A0A2T6C3N0</accession>
<dbReference type="AlphaFoldDB" id="A0A2T6C3N0"/>
<protein>
    <recommendedName>
        <fullName evidence="3">Histidyl-tRNA synthetase</fullName>
    </recommendedName>
</protein>
<dbReference type="InterPro" id="IPR045470">
    <property type="entry name" value="DUF6495"/>
</dbReference>